<feature type="compositionally biased region" description="Basic residues" evidence="1">
    <location>
        <begin position="20"/>
        <end position="29"/>
    </location>
</feature>
<dbReference type="AlphaFoldDB" id="A0A8K0WLP4"/>
<dbReference type="EMBL" id="JAGPNK010000014">
    <property type="protein sequence ID" value="KAH7309068.1"/>
    <property type="molecule type" value="Genomic_DNA"/>
</dbReference>
<feature type="compositionally biased region" description="Basic and acidic residues" evidence="1">
    <location>
        <begin position="1"/>
        <end position="10"/>
    </location>
</feature>
<accession>A0A8K0WLP4</accession>
<feature type="region of interest" description="Disordered" evidence="1">
    <location>
        <begin position="1"/>
        <end position="65"/>
    </location>
</feature>
<proteinExistence type="predicted"/>
<reference evidence="2" key="1">
    <citation type="journal article" date="2021" name="Nat. Commun.">
        <title>Genetic determinants of endophytism in the Arabidopsis root mycobiome.</title>
        <authorList>
            <person name="Mesny F."/>
            <person name="Miyauchi S."/>
            <person name="Thiergart T."/>
            <person name="Pickel B."/>
            <person name="Atanasova L."/>
            <person name="Karlsson M."/>
            <person name="Huettel B."/>
            <person name="Barry K.W."/>
            <person name="Haridas S."/>
            <person name="Chen C."/>
            <person name="Bauer D."/>
            <person name="Andreopoulos W."/>
            <person name="Pangilinan J."/>
            <person name="LaButti K."/>
            <person name="Riley R."/>
            <person name="Lipzen A."/>
            <person name="Clum A."/>
            <person name="Drula E."/>
            <person name="Henrissat B."/>
            <person name="Kohler A."/>
            <person name="Grigoriev I.V."/>
            <person name="Martin F.M."/>
            <person name="Hacquard S."/>
        </authorList>
    </citation>
    <scope>NUCLEOTIDE SEQUENCE</scope>
    <source>
        <strain evidence="2">MPI-CAGE-CH-0235</strain>
    </source>
</reference>
<evidence type="ECO:0000313" key="3">
    <source>
        <dbReference type="Proteomes" id="UP000813444"/>
    </source>
</evidence>
<sequence length="238" mass="25410">MSVPGKDKGCTPRGPSGQRRVYRPARRRASSPTADSAGSRARARQSPPPAQQQRTSQDRPESQATTEADLVASIVADLTPILAAPDILERIHSLHLNIRSASNSLPCPPGPADAGGPVSLPAGPTAVDIDEYPISDAFPVGRPSGTYRCTFCMGRPGVNADHLAGPCPNLHKYNVPMRSRGPDTSAASAQEGSEYSDIHALACATSSCPNTDEHRRYCRFFARLGLNTRSRDVTRPML</sequence>
<evidence type="ECO:0000313" key="2">
    <source>
        <dbReference type="EMBL" id="KAH7309068.1"/>
    </source>
</evidence>
<evidence type="ECO:0000256" key="1">
    <source>
        <dbReference type="SAM" id="MobiDB-lite"/>
    </source>
</evidence>
<protein>
    <submittedName>
        <fullName evidence="2">Uncharacterized protein</fullName>
    </submittedName>
</protein>
<organism evidence="2 3">
    <name type="scientific">Stachybotrys elegans</name>
    <dbReference type="NCBI Taxonomy" id="80388"/>
    <lineage>
        <taxon>Eukaryota</taxon>
        <taxon>Fungi</taxon>
        <taxon>Dikarya</taxon>
        <taxon>Ascomycota</taxon>
        <taxon>Pezizomycotina</taxon>
        <taxon>Sordariomycetes</taxon>
        <taxon>Hypocreomycetidae</taxon>
        <taxon>Hypocreales</taxon>
        <taxon>Stachybotryaceae</taxon>
        <taxon>Stachybotrys</taxon>
    </lineage>
</organism>
<gene>
    <name evidence="2" type="ORF">B0I35DRAFT_482805</name>
</gene>
<keyword evidence="3" id="KW-1185">Reference proteome</keyword>
<feature type="compositionally biased region" description="Low complexity" evidence="1">
    <location>
        <begin position="30"/>
        <end position="40"/>
    </location>
</feature>
<dbReference type="Proteomes" id="UP000813444">
    <property type="component" value="Unassembled WGS sequence"/>
</dbReference>
<comment type="caution">
    <text evidence="2">The sequence shown here is derived from an EMBL/GenBank/DDBJ whole genome shotgun (WGS) entry which is preliminary data.</text>
</comment>
<name>A0A8K0WLP4_9HYPO</name>